<comment type="similarity">
    <text evidence="1">Belongs to the PhzF family.</text>
</comment>
<dbReference type="GO" id="GO:0005737">
    <property type="term" value="C:cytoplasm"/>
    <property type="evidence" value="ECO:0007669"/>
    <property type="project" value="TreeGrafter"/>
</dbReference>
<dbReference type="GO" id="GO:0016853">
    <property type="term" value="F:isomerase activity"/>
    <property type="evidence" value="ECO:0007669"/>
    <property type="project" value="UniProtKB-KW"/>
</dbReference>
<keyword evidence="5" id="KW-1185">Reference proteome</keyword>
<dbReference type="EMBL" id="CAJFCJ010000020">
    <property type="protein sequence ID" value="CAD5124375.1"/>
    <property type="molecule type" value="Genomic_DNA"/>
</dbReference>
<dbReference type="PANTHER" id="PTHR13774:SF17">
    <property type="entry name" value="PHENAZINE BIOSYNTHESIS-LIKE DOMAIN-CONTAINING PROTEIN"/>
    <property type="match status" value="1"/>
</dbReference>
<organism evidence="4 5">
    <name type="scientific">Dimorphilus gyrociliatus</name>
    <dbReference type="NCBI Taxonomy" id="2664684"/>
    <lineage>
        <taxon>Eukaryota</taxon>
        <taxon>Metazoa</taxon>
        <taxon>Spiralia</taxon>
        <taxon>Lophotrochozoa</taxon>
        <taxon>Annelida</taxon>
        <taxon>Polychaeta</taxon>
        <taxon>Polychaeta incertae sedis</taxon>
        <taxon>Dinophilidae</taxon>
        <taxon>Dimorphilus</taxon>
    </lineage>
</organism>
<protein>
    <submittedName>
        <fullName evidence="4">Uncharacterized protein</fullName>
    </submittedName>
</protein>
<accession>A0A7I8W766</accession>
<gene>
    <name evidence="4" type="ORF">DGYR_LOCUS11925</name>
</gene>
<evidence type="ECO:0000313" key="5">
    <source>
        <dbReference type="Proteomes" id="UP000549394"/>
    </source>
</evidence>
<dbReference type="NCBIfam" id="TIGR00654">
    <property type="entry name" value="PhzF_family"/>
    <property type="match status" value="1"/>
</dbReference>
<dbReference type="PANTHER" id="PTHR13774">
    <property type="entry name" value="PHENAZINE BIOSYNTHESIS PROTEIN"/>
    <property type="match status" value="1"/>
</dbReference>
<reference evidence="4 5" key="1">
    <citation type="submission" date="2020-08" db="EMBL/GenBank/DDBJ databases">
        <authorList>
            <person name="Hejnol A."/>
        </authorList>
    </citation>
    <scope>NUCLEOTIDE SEQUENCE [LARGE SCALE GENOMIC DNA]</scope>
</reference>
<dbReference type="Gene3D" id="3.10.310.10">
    <property type="entry name" value="Diaminopimelate Epimerase, Chain A, domain 1"/>
    <property type="match status" value="2"/>
</dbReference>
<name>A0A7I8W766_9ANNE</name>
<evidence type="ECO:0000313" key="4">
    <source>
        <dbReference type="EMBL" id="CAD5124375.1"/>
    </source>
</evidence>
<evidence type="ECO:0000256" key="2">
    <source>
        <dbReference type="ARBA" id="ARBA00023235"/>
    </source>
</evidence>
<feature type="active site" evidence="3">
    <location>
        <position position="45"/>
    </location>
</feature>
<dbReference type="InterPro" id="IPR003719">
    <property type="entry name" value="Phenazine_PhzF-like"/>
</dbReference>
<dbReference type="SUPFAM" id="SSF54506">
    <property type="entry name" value="Diaminopimelate epimerase-like"/>
    <property type="match status" value="1"/>
</dbReference>
<dbReference type="Pfam" id="PF02567">
    <property type="entry name" value="PhzC-PhzF"/>
    <property type="match status" value="1"/>
</dbReference>
<comment type="caution">
    <text evidence="4">The sequence shown here is derived from an EMBL/GenBank/DDBJ whole genome shotgun (WGS) entry which is preliminary data.</text>
</comment>
<evidence type="ECO:0000256" key="1">
    <source>
        <dbReference type="ARBA" id="ARBA00008270"/>
    </source>
</evidence>
<dbReference type="PIRSF" id="PIRSF016184">
    <property type="entry name" value="PhzC_PhzF"/>
    <property type="match status" value="1"/>
</dbReference>
<keyword evidence="2" id="KW-0413">Isomerase</keyword>
<dbReference type="Proteomes" id="UP000549394">
    <property type="component" value="Unassembled WGS sequence"/>
</dbReference>
<evidence type="ECO:0000256" key="3">
    <source>
        <dbReference type="PIRSR" id="PIRSR016184-1"/>
    </source>
</evidence>
<sequence length="282" mass="31030">MKLMIVDAFTEKAFGGNPAAVCLVEREELSEELMQKIAQEMNLSETAFVFGNDFDGQDQFDLRWFTPKMEVDLCGHATLATTAALLHGIGNKNKKLTFKTRSGPLTAIYDGEYFHINLPLNPPVEEDPSKYQTLLEAALPPDLLKTIHSTHFSSKTGKLLVRLADNIDSERLRNLKVDTVKVEGSDQTGQVSGLIITLLSSGNPYDFISRYFAPWKGIPEDPVTGAAHTVLASYWSRELKTDRLKARQSSPRGGDLLLAIEPNGRLDVAGKAAIVLKGTIDV</sequence>
<proteinExistence type="inferred from homology"/>
<dbReference type="AlphaFoldDB" id="A0A7I8W766"/>
<dbReference type="OrthoDB" id="75169at2759"/>